<evidence type="ECO:0000256" key="1">
    <source>
        <dbReference type="SAM" id="Phobius"/>
    </source>
</evidence>
<keyword evidence="1" id="KW-0472">Membrane</keyword>
<name>A0A1F6DYM5_9BACT</name>
<reference evidence="2 3" key="1">
    <citation type="journal article" date="2016" name="Nat. Commun.">
        <title>Thousands of microbial genomes shed light on interconnected biogeochemical processes in an aquifer system.</title>
        <authorList>
            <person name="Anantharaman K."/>
            <person name="Brown C.T."/>
            <person name="Hug L.A."/>
            <person name="Sharon I."/>
            <person name="Castelle C.J."/>
            <person name="Probst A.J."/>
            <person name="Thomas B.C."/>
            <person name="Singh A."/>
            <person name="Wilkins M.J."/>
            <person name="Karaoz U."/>
            <person name="Brodie E.L."/>
            <person name="Williams K.H."/>
            <person name="Hubbard S.S."/>
            <person name="Banfield J.F."/>
        </authorList>
    </citation>
    <scope>NUCLEOTIDE SEQUENCE [LARGE SCALE GENOMIC DNA]</scope>
</reference>
<keyword evidence="1" id="KW-0812">Transmembrane</keyword>
<feature type="transmembrane region" description="Helical" evidence="1">
    <location>
        <begin position="7"/>
        <end position="24"/>
    </location>
</feature>
<organism evidence="2 3">
    <name type="scientific">Candidatus Kaiserbacteria bacterium RIFCSPHIGHO2_02_FULL_55_20</name>
    <dbReference type="NCBI Taxonomy" id="1798497"/>
    <lineage>
        <taxon>Bacteria</taxon>
        <taxon>Candidatus Kaiseribacteriota</taxon>
    </lineage>
</organism>
<sequence length="62" mass="6934">MNIVIRGLNIAGWLLILGALFLTYDLTAYLGVSQLWGTLVALVGALLLLIRYFLRERRGDDV</sequence>
<gene>
    <name evidence="2" type="ORF">A3D71_00520</name>
</gene>
<protein>
    <submittedName>
        <fullName evidence="2">Uncharacterized protein</fullName>
    </submittedName>
</protein>
<evidence type="ECO:0000313" key="2">
    <source>
        <dbReference type="EMBL" id="OGG66519.1"/>
    </source>
</evidence>
<keyword evidence="1" id="KW-1133">Transmembrane helix</keyword>
<proteinExistence type="predicted"/>
<dbReference type="STRING" id="1798497.A3D71_00520"/>
<dbReference type="Proteomes" id="UP000177652">
    <property type="component" value="Unassembled WGS sequence"/>
</dbReference>
<comment type="caution">
    <text evidence="2">The sequence shown here is derived from an EMBL/GenBank/DDBJ whole genome shotgun (WGS) entry which is preliminary data.</text>
</comment>
<feature type="transmembrane region" description="Helical" evidence="1">
    <location>
        <begin position="36"/>
        <end position="54"/>
    </location>
</feature>
<accession>A0A1F6DYM5</accession>
<dbReference type="EMBL" id="MFLK01000004">
    <property type="protein sequence ID" value="OGG66519.1"/>
    <property type="molecule type" value="Genomic_DNA"/>
</dbReference>
<dbReference type="AlphaFoldDB" id="A0A1F6DYM5"/>
<evidence type="ECO:0000313" key="3">
    <source>
        <dbReference type="Proteomes" id="UP000177652"/>
    </source>
</evidence>